<dbReference type="InterPro" id="IPR001352">
    <property type="entry name" value="RNase_HII/HIII"/>
</dbReference>
<dbReference type="RefSeq" id="WP_377926904.1">
    <property type="nucleotide sequence ID" value="NZ_JBHUEM010000003.1"/>
</dbReference>
<evidence type="ECO:0000256" key="9">
    <source>
        <dbReference type="ARBA" id="ARBA00022722"/>
    </source>
</evidence>
<feature type="binding site" evidence="14 15">
    <location>
        <position position="170"/>
    </location>
    <ligand>
        <name>a divalent metal cation</name>
        <dbReference type="ChEBI" id="CHEBI:60240"/>
    </ligand>
</feature>
<comment type="subcellular location">
    <subcellularLocation>
        <location evidence="4 14">Cytoplasm</location>
    </subcellularLocation>
</comment>
<name>A0ABW4LL65_9BACI</name>
<evidence type="ECO:0000256" key="10">
    <source>
        <dbReference type="ARBA" id="ARBA00022723"/>
    </source>
</evidence>
<evidence type="ECO:0000256" key="6">
    <source>
        <dbReference type="ARBA" id="ARBA00012180"/>
    </source>
</evidence>
<dbReference type="InterPro" id="IPR012337">
    <property type="entry name" value="RNaseH-like_sf"/>
</dbReference>
<proteinExistence type="inferred from homology"/>
<evidence type="ECO:0000256" key="5">
    <source>
        <dbReference type="ARBA" id="ARBA00007383"/>
    </source>
</evidence>
<keyword evidence="11 14" id="KW-0255">Endonuclease</keyword>
<dbReference type="NCBIfam" id="NF000595">
    <property type="entry name" value="PRK00015.1-3"/>
    <property type="match status" value="1"/>
</dbReference>
<feature type="binding site" evidence="14 15">
    <location>
        <position position="78"/>
    </location>
    <ligand>
        <name>a divalent metal cation</name>
        <dbReference type="ChEBI" id="CHEBI:60240"/>
    </ligand>
</feature>
<sequence length="260" mass="29369">MNKNYTIEEIGEILSKSEVDKNILRDLYKDKRKGVLKLLEKWEKKQMLLKQLQGQLTAMSVYEKEYKNQGYEFIAGVDEVGRGPLAGPVVAAAVILPEGFSVLGINDSKQLSEEKREYLFDQIQASAISIGIGIIPAKQIDEINIYEATKRAMLKAINMLQVKPHYLLIDAMKLPINIPQLSLVKGDQKSISIAASSIIAKVTRDRYMKRMGEAYPEYGFEKHMGYGTKQHIEAISMHGIIGEHRRTFSPIREEVKEAKG</sequence>
<evidence type="ECO:0000256" key="1">
    <source>
        <dbReference type="ARBA" id="ARBA00000077"/>
    </source>
</evidence>
<evidence type="ECO:0000256" key="2">
    <source>
        <dbReference type="ARBA" id="ARBA00001946"/>
    </source>
</evidence>
<evidence type="ECO:0000256" key="11">
    <source>
        <dbReference type="ARBA" id="ARBA00022759"/>
    </source>
</evidence>
<dbReference type="InterPro" id="IPR024567">
    <property type="entry name" value="RNase_HII/HIII_dom"/>
</dbReference>
<dbReference type="EMBL" id="JBHUEM010000003">
    <property type="protein sequence ID" value="MFD1735798.1"/>
    <property type="molecule type" value="Genomic_DNA"/>
</dbReference>
<comment type="similarity">
    <text evidence="5 14 16">Belongs to the RNase HII family.</text>
</comment>
<evidence type="ECO:0000256" key="13">
    <source>
        <dbReference type="ARBA" id="ARBA00023211"/>
    </source>
</evidence>
<protein>
    <recommendedName>
        <fullName evidence="7 14">Ribonuclease HII</fullName>
        <shortName evidence="14">RNase HII</shortName>
        <ecNumber evidence="6 14">3.1.26.4</ecNumber>
    </recommendedName>
</protein>
<feature type="binding site" evidence="14 15">
    <location>
        <position position="79"/>
    </location>
    <ligand>
        <name>a divalent metal cation</name>
        <dbReference type="ChEBI" id="CHEBI:60240"/>
    </ligand>
</feature>
<evidence type="ECO:0000313" key="18">
    <source>
        <dbReference type="EMBL" id="MFD1735798.1"/>
    </source>
</evidence>
<evidence type="ECO:0000256" key="8">
    <source>
        <dbReference type="ARBA" id="ARBA00022490"/>
    </source>
</evidence>
<comment type="cofactor">
    <cofactor evidence="2">
        <name>Mg(2+)</name>
        <dbReference type="ChEBI" id="CHEBI:18420"/>
    </cofactor>
</comment>
<dbReference type="PANTHER" id="PTHR10954">
    <property type="entry name" value="RIBONUCLEASE H2 SUBUNIT A"/>
    <property type="match status" value="1"/>
</dbReference>
<evidence type="ECO:0000256" key="4">
    <source>
        <dbReference type="ARBA" id="ARBA00004496"/>
    </source>
</evidence>
<dbReference type="InterPro" id="IPR022898">
    <property type="entry name" value="RNase_HII"/>
</dbReference>
<keyword evidence="13 14" id="KW-0464">Manganese</keyword>
<dbReference type="Proteomes" id="UP001597214">
    <property type="component" value="Unassembled WGS sequence"/>
</dbReference>
<reference evidence="19" key="1">
    <citation type="journal article" date="2019" name="Int. J. Syst. Evol. Microbiol.">
        <title>The Global Catalogue of Microorganisms (GCM) 10K type strain sequencing project: providing services to taxonomists for standard genome sequencing and annotation.</title>
        <authorList>
            <consortium name="The Broad Institute Genomics Platform"/>
            <consortium name="The Broad Institute Genome Sequencing Center for Infectious Disease"/>
            <person name="Wu L."/>
            <person name="Ma J."/>
        </authorList>
    </citation>
    <scope>NUCLEOTIDE SEQUENCE [LARGE SCALE GENOMIC DNA]</scope>
    <source>
        <strain evidence="19">CCUG 49339</strain>
    </source>
</reference>
<comment type="caution">
    <text evidence="18">The sequence shown here is derived from an EMBL/GenBank/DDBJ whole genome shotgun (WGS) entry which is preliminary data.</text>
</comment>
<comment type="cofactor">
    <cofactor evidence="14 15">
        <name>Mn(2+)</name>
        <dbReference type="ChEBI" id="CHEBI:29035"/>
    </cofactor>
    <cofactor evidence="14 15">
        <name>Mg(2+)</name>
        <dbReference type="ChEBI" id="CHEBI:18420"/>
    </cofactor>
    <text evidence="14 15">Manganese or magnesium. Binds 1 divalent metal ion per monomer in the absence of substrate. May bind a second metal ion after substrate binding.</text>
</comment>
<feature type="domain" description="RNase H type-2" evidence="17">
    <location>
        <begin position="72"/>
        <end position="260"/>
    </location>
</feature>
<dbReference type="SUPFAM" id="SSF53098">
    <property type="entry name" value="Ribonuclease H-like"/>
    <property type="match status" value="1"/>
</dbReference>
<evidence type="ECO:0000256" key="16">
    <source>
        <dbReference type="RuleBase" id="RU003515"/>
    </source>
</evidence>
<dbReference type="Pfam" id="PF01351">
    <property type="entry name" value="RNase_HII"/>
    <property type="match status" value="1"/>
</dbReference>
<dbReference type="HAMAP" id="MF_00052_B">
    <property type="entry name" value="RNase_HII_B"/>
    <property type="match status" value="1"/>
</dbReference>
<gene>
    <name evidence="14" type="primary">rnhB</name>
    <name evidence="18" type="ORF">ACFSCX_04385</name>
</gene>
<evidence type="ECO:0000256" key="12">
    <source>
        <dbReference type="ARBA" id="ARBA00022801"/>
    </source>
</evidence>
<keyword evidence="19" id="KW-1185">Reference proteome</keyword>
<evidence type="ECO:0000256" key="14">
    <source>
        <dbReference type="HAMAP-Rule" id="MF_00052"/>
    </source>
</evidence>
<dbReference type="PROSITE" id="PS51975">
    <property type="entry name" value="RNASE_H_2"/>
    <property type="match status" value="1"/>
</dbReference>
<evidence type="ECO:0000256" key="3">
    <source>
        <dbReference type="ARBA" id="ARBA00004065"/>
    </source>
</evidence>
<dbReference type="EC" id="3.1.26.4" evidence="6 14"/>
<dbReference type="NCBIfam" id="NF000594">
    <property type="entry name" value="PRK00015.1-1"/>
    <property type="match status" value="1"/>
</dbReference>
<comment type="function">
    <text evidence="3 14 16">Endonuclease that specifically degrades the RNA of RNA-DNA hybrids.</text>
</comment>
<dbReference type="CDD" id="cd07182">
    <property type="entry name" value="RNase_HII_bacteria_HII_like"/>
    <property type="match status" value="1"/>
</dbReference>
<evidence type="ECO:0000313" key="19">
    <source>
        <dbReference type="Proteomes" id="UP001597214"/>
    </source>
</evidence>
<evidence type="ECO:0000256" key="7">
    <source>
        <dbReference type="ARBA" id="ARBA00019179"/>
    </source>
</evidence>
<evidence type="ECO:0000256" key="15">
    <source>
        <dbReference type="PROSITE-ProRule" id="PRU01319"/>
    </source>
</evidence>
<dbReference type="PANTHER" id="PTHR10954:SF18">
    <property type="entry name" value="RIBONUCLEASE HII"/>
    <property type="match status" value="1"/>
</dbReference>
<organism evidence="18 19">
    <name type="scientific">Bacillus salitolerans</name>
    <dbReference type="NCBI Taxonomy" id="1437434"/>
    <lineage>
        <taxon>Bacteria</taxon>
        <taxon>Bacillati</taxon>
        <taxon>Bacillota</taxon>
        <taxon>Bacilli</taxon>
        <taxon>Bacillales</taxon>
        <taxon>Bacillaceae</taxon>
        <taxon>Bacillus</taxon>
    </lineage>
</organism>
<dbReference type="InterPro" id="IPR036397">
    <property type="entry name" value="RNaseH_sf"/>
</dbReference>
<dbReference type="Gene3D" id="3.30.420.10">
    <property type="entry name" value="Ribonuclease H-like superfamily/Ribonuclease H"/>
    <property type="match status" value="1"/>
</dbReference>
<comment type="catalytic activity">
    <reaction evidence="1 14 15 16">
        <text>Endonucleolytic cleavage to 5'-phosphomonoester.</text>
        <dbReference type="EC" id="3.1.26.4"/>
    </reaction>
</comment>
<keyword evidence="8 14" id="KW-0963">Cytoplasm</keyword>
<keyword evidence="12 14" id="KW-0378">Hydrolase</keyword>
<keyword evidence="9 14" id="KW-0540">Nuclease</keyword>
<accession>A0ABW4LL65</accession>
<dbReference type="GO" id="GO:0004523">
    <property type="term" value="F:RNA-DNA hybrid ribonuclease activity"/>
    <property type="evidence" value="ECO:0007669"/>
    <property type="project" value="UniProtKB-EC"/>
</dbReference>
<evidence type="ECO:0000259" key="17">
    <source>
        <dbReference type="PROSITE" id="PS51975"/>
    </source>
</evidence>
<keyword evidence="10 14" id="KW-0479">Metal-binding</keyword>